<dbReference type="KEGG" id="kpul:GXN76_03255"/>
<dbReference type="PANTHER" id="PTHR42901:SF1">
    <property type="entry name" value="ALCOHOL DEHYDROGENASE"/>
    <property type="match status" value="1"/>
</dbReference>
<organism evidence="5 6">
    <name type="scientific">Kroppenstedtia pulmonis</name>
    <dbReference type="NCBI Taxonomy" id="1380685"/>
    <lineage>
        <taxon>Bacteria</taxon>
        <taxon>Bacillati</taxon>
        <taxon>Bacillota</taxon>
        <taxon>Bacilli</taxon>
        <taxon>Bacillales</taxon>
        <taxon>Thermoactinomycetaceae</taxon>
        <taxon>Kroppenstedtia</taxon>
    </lineage>
</organism>
<evidence type="ECO:0000256" key="1">
    <source>
        <dbReference type="ARBA" id="ARBA00006484"/>
    </source>
</evidence>
<dbReference type="PANTHER" id="PTHR42901">
    <property type="entry name" value="ALCOHOL DEHYDROGENASE"/>
    <property type="match status" value="1"/>
</dbReference>
<dbReference type="EMBL" id="CP048104">
    <property type="protein sequence ID" value="QKG83584.1"/>
    <property type="molecule type" value="Genomic_DNA"/>
</dbReference>
<evidence type="ECO:0000256" key="3">
    <source>
        <dbReference type="RuleBase" id="RU000363"/>
    </source>
</evidence>
<dbReference type="InterPro" id="IPR036291">
    <property type="entry name" value="NAD(P)-bd_dom_sf"/>
</dbReference>
<comment type="similarity">
    <text evidence="1 3">Belongs to the short-chain dehydrogenases/reductases (SDR) family.</text>
</comment>
<keyword evidence="2" id="KW-0560">Oxidoreductase</keyword>
<dbReference type="PRINTS" id="PR00080">
    <property type="entry name" value="SDRFAMILY"/>
</dbReference>
<dbReference type="CDD" id="cd05233">
    <property type="entry name" value="SDR_c"/>
    <property type="match status" value="1"/>
</dbReference>
<proteinExistence type="inferred from homology"/>
<dbReference type="InterPro" id="IPR020904">
    <property type="entry name" value="Sc_DH/Rdtase_CS"/>
</dbReference>
<dbReference type="Pfam" id="PF00106">
    <property type="entry name" value="adh_short"/>
    <property type="match status" value="1"/>
</dbReference>
<dbReference type="GO" id="GO:0016491">
    <property type="term" value="F:oxidoreductase activity"/>
    <property type="evidence" value="ECO:0007669"/>
    <property type="project" value="UniProtKB-KW"/>
</dbReference>
<dbReference type="PRINTS" id="PR00081">
    <property type="entry name" value="GDHRDH"/>
</dbReference>
<dbReference type="AlphaFoldDB" id="A0A7D3XHF1"/>
<dbReference type="SMART" id="SM00822">
    <property type="entry name" value="PKS_KR"/>
    <property type="match status" value="1"/>
</dbReference>
<dbReference type="SUPFAM" id="SSF51735">
    <property type="entry name" value="NAD(P)-binding Rossmann-fold domains"/>
    <property type="match status" value="1"/>
</dbReference>
<protein>
    <submittedName>
        <fullName evidence="5">SDR family oxidoreductase</fullName>
    </submittedName>
</protein>
<feature type="domain" description="Ketoreductase" evidence="4">
    <location>
        <begin position="8"/>
        <end position="190"/>
    </location>
</feature>
<keyword evidence="6" id="KW-1185">Reference proteome</keyword>
<sequence>MQFTSNRKTALITGASSGIGYELAYLFARDGHNLILTARSRDKLDALSSKLEEHFDISSLVIDEDLSHPQAPKEIHKEVCRAGFSVDFLVNNAGFGLHGLFSETDRHEELDMIQVNIGALTHLTKLFLPDMLEKGEGRILNVGSIASFQPNPLMAVYAASKAYVLSFSEALANELEGTGITVTALCPGPTKTEFEERASLQGHREFQKAKTPEEVALYGYQQMMEGAVIAIPHRKFRFIRPLSKILPRNWMIRMTRNVFEKGMSR</sequence>
<evidence type="ECO:0000313" key="6">
    <source>
        <dbReference type="Proteomes" id="UP000503088"/>
    </source>
</evidence>
<name>A0A7D3XHF1_9BACL</name>
<gene>
    <name evidence="5" type="ORF">GXN76_03255</name>
</gene>
<accession>A0A7D3XHF1</accession>
<reference evidence="5 6" key="1">
    <citation type="submission" date="2020-01" db="EMBL/GenBank/DDBJ databases">
        <authorList>
            <person name="Gulvik C.A."/>
            <person name="Batra D.G."/>
        </authorList>
    </citation>
    <scope>NUCLEOTIDE SEQUENCE [LARGE SCALE GENOMIC DNA]</scope>
    <source>
        <strain evidence="5 6">W9323</strain>
    </source>
</reference>
<dbReference type="Proteomes" id="UP000503088">
    <property type="component" value="Chromosome"/>
</dbReference>
<dbReference type="InterPro" id="IPR057326">
    <property type="entry name" value="KR_dom"/>
</dbReference>
<evidence type="ECO:0000259" key="4">
    <source>
        <dbReference type="SMART" id="SM00822"/>
    </source>
</evidence>
<dbReference type="PROSITE" id="PS00061">
    <property type="entry name" value="ADH_SHORT"/>
    <property type="match status" value="1"/>
</dbReference>
<evidence type="ECO:0000313" key="5">
    <source>
        <dbReference type="EMBL" id="QKG83584.1"/>
    </source>
</evidence>
<dbReference type="RefSeq" id="WP_173220466.1">
    <property type="nucleotide sequence ID" value="NZ_CP048104.1"/>
</dbReference>
<dbReference type="Gene3D" id="3.40.50.720">
    <property type="entry name" value="NAD(P)-binding Rossmann-like Domain"/>
    <property type="match status" value="1"/>
</dbReference>
<dbReference type="PIRSF" id="PIRSF000126">
    <property type="entry name" value="11-beta-HSD1"/>
    <property type="match status" value="1"/>
</dbReference>
<dbReference type="InterPro" id="IPR002347">
    <property type="entry name" value="SDR_fam"/>
</dbReference>
<evidence type="ECO:0000256" key="2">
    <source>
        <dbReference type="ARBA" id="ARBA00023002"/>
    </source>
</evidence>